<evidence type="ECO:0000313" key="2">
    <source>
        <dbReference type="EMBL" id="VDM27091.1"/>
    </source>
</evidence>
<dbReference type="WBParaSite" id="TCNE_0000192401-mRNA-1">
    <property type="protein sequence ID" value="TCNE_0000192401-mRNA-1"/>
    <property type="gene ID" value="TCNE_0000192401"/>
</dbReference>
<protein>
    <submittedName>
        <fullName evidence="2 4">Uncharacterized protein</fullName>
    </submittedName>
</protein>
<feature type="compositionally biased region" description="Low complexity" evidence="1">
    <location>
        <begin position="114"/>
        <end position="126"/>
    </location>
</feature>
<dbReference type="Proteomes" id="UP000050794">
    <property type="component" value="Unassembled WGS sequence"/>
</dbReference>
<gene>
    <name evidence="2" type="ORF">TCNE_LOCUS1924</name>
</gene>
<name>A0A183U0A4_TOXCA</name>
<feature type="region of interest" description="Disordered" evidence="1">
    <location>
        <begin position="66"/>
        <end position="90"/>
    </location>
</feature>
<dbReference type="EMBL" id="UYWY01001672">
    <property type="protein sequence ID" value="VDM27091.1"/>
    <property type="molecule type" value="Genomic_DNA"/>
</dbReference>
<feature type="region of interest" description="Disordered" evidence="1">
    <location>
        <begin position="114"/>
        <end position="139"/>
    </location>
</feature>
<keyword evidence="3" id="KW-1185">Reference proteome</keyword>
<organism evidence="3 4">
    <name type="scientific">Toxocara canis</name>
    <name type="common">Canine roundworm</name>
    <dbReference type="NCBI Taxonomy" id="6265"/>
    <lineage>
        <taxon>Eukaryota</taxon>
        <taxon>Metazoa</taxon>
        <taxon>Ecdysozoa</taxon>
        <taxon>Nematoda</taxon>
        <taxon>Chromadorea</taxon>
        <taxon>Rhabditida</taxon>
        <taxon>Spirurina</taxon>
        <taxon>Ascaridomorpha</taxon>
        <taxon>Ascaridoidea</taxon>
        <taxon>Toxocaridae</taxon>
        <taxon>Toxocara</taxon>
    </lineage>
</organism>
<dbReference type="AlphaFoldDB" id="A0A183U0A4"/>
<evidence type="ECO:0000313" key="4">
    <source>
        <dbReference type="WBParaSite" id="TCNE_0000192401-mRNA-1"/>
    </source>
</evidence>
<reference evidence="2 3" key="2">
    <citation type="submission" date="2018-11" db="EMBL/GenBank/DDBJ databases">
        <authorList>
            <consortium name="Pathogen Informatics"/>
        </authorList>
    </citation>
    <scope>NUCLEOTIDE SEQUENCE [LARGE SCALE GENOMIC DNA]</scope>
</reference>
<accession>A0A183U0A4</accession>
<proteinExistence type="predicted"/>
<evidence type="ECO:0000256" key="1">
    <source>
        <dbReference type="SAM" id="MobiDB-lite"/>
    </source>
</evidence>
<feature type="compositionally biased region" description="Polar residues" evidence="1">
    <location>
        <begin position="128"/>
        <end position="139"/>
    </location>
</feature>
<feature type="compositionally biased region" description="Low complexity" evidence="1">
    <location>
        <begin position="67"/>
        <end position="76"/>
    </location>
</feature>
<sequence>MFCVRSPLEQQPLVRDSLHNYLDLQMLSKLLNSPILQQISASEVDEFFAKDAALHPLSSQFLDYRDTSSPSSIDSDSANKEQTLRTTHLTSPSLNQRTIENNVDELIDANCHIGSRSESNSGSGSRKMLSSCSQSPLQCRSSPCTTLLTTDNEEADFITRLPSHIQNKVYFPPSAVNPKEFCRRVRRSNSELKICRIHRCDHEGDNNFD</sequence>
<reference evidence="4" key="1">
    <citation type="submission" date="2016-06" db="UniProtKB">
        <authorList>
            <consortium name="WormBaseParasite"/>
        </authorList>
    </citation>
    <scope>IDENTIFICATION</scope>
</reference>
<evidence type="ECO:0000313" key="3">
    <source>
        <dbReference type="Proteomes" id="UP000050794"/>
    </source>
</evidence>